<feature type="transmembrane region" description="Helical" evidence="9">
    <location>
        <begin position="457"/>
        <end position="474"/>
    </location>
</feature>
<evidence type="ECO:0000256" key="5">
    <source>
        <dbReference type="ARBA" id="ARBA00022989"/>
    </source>
</evidence>
<comment type="caution">
    <text evidence="11">The sequence shown here is derived from an EMBL/GenBank/DDBJ whole genome shotgun (WGS) entry which is preliminary data.</text>
</comment>
<dbReference type="InterPro" id="IPR020846">
    <property type="entry name" value="MFS_dom"/>
</dbReference>
<keyword evidence="12" id="KW-1185">Reference proteome</keyword>
<dbReference type="PROSITE" id="PS00217">
    <property type="entry name" value="SUGAR_TRANSPORT_2"/>
    <property type="match status" value="1"/>
</dbReference>
<evidence type="ECO:0000259" key="10">
    <source>
        <dbReference type="PROSITE" id="PS50850"/>
    </source>
</evidence>
<evidence type="ECO:0000256" key="4">
    <source>
        <dbReference type="ARBA" id="ARBA00022692"/>
    </source>
</evidence>
<dbReference type="GO" id="GO:0015793">
    <property type="term" value="P:glycerol transmembrane transport"/>
    <property type="evidence" value="ECO:0007669"/>
    <property type="project" value="TreeGrafter"/>
</dbReference>
<organism evidence="11 12">
    <name type="scientific">Lecanosticta acicola</name>
    <dbReference type="NCBI Taxonomy" id="111012"/>
    <lineage>
        <taxon>Eukaryota</taxon>
        <taxon>Fungi</taxon>
        <taxon>Dikarya</taxon>
        <taxon>Ascomycota</taxon>
        <taxon>Pezizomycotina</taxon>
        <taxon>Dothideomycetes</taxon>
        <taxon>Dothideomycetidae</taxon>
        <taxon>Mycosphaerellales</taxon>
        <taxon>Mycosphaerellaceae</taxon>
        <taxon>Lecanosticta</taxon>
    </lineage>
</organism>
<dbReference type="AlphaFoldDB" id="A0AAI8Z5V1"/>
<comment type="similarity">
    <text evidence="2 7">Belongs to the major facilitator superfamily. Sugar transporter (TC 2.A.1.1) family.</text>
</comment>
<evidence type="ECO:0000256" key="3">
    <source>
        <dbReference type="ARBA" id="ARBA00022448"/>
    </source>
</evidence>
<feature type="transmembrane region" description="Helical" evidence="9">
    <location>
        <begin position="389"/>
        <end position="412"/>
    </location>
</feature>
<dbReference type="FunFam" id="1.20.1250.20:FF:000061">
    <property type="entry name" value="MFS sugar transporter"/>
    <property type="match status" value="1"/>
</dbReference>
<gene>
    <name evidence="11" type="ORF">LECACI_7A008189</name>
</gene>
<feature type="transmembrane region" description="Helical" evidence="9">
    <location>
        <begin position="326"/>
        <end position="347"/>
    </location>
</feature>
<feature type="transmembrane region" description="Helical" evidence="9">
    <location>
        <begin position="26"/>
        <end position="44"/>
    </location>
</feature>
<keyword evidence="6 9" id="KW-0472">Membrane</keyword>
<dbReference type="PANTHER" id="PTHR48022">
    <property type="entry name" value="PLASTIDIC GLUCOSE TRANSPORTER 4"/>
    <property type="match status" value="1"/>
</dbReference>
<feature type="transmembrane region" description="Helical" evidence="9">
    <location>
        <begin position="195"/>
        <end position="217"/>
    </location>
</feature>
<feature type="transmembrane region" description="Helical" evidence="9">
    <location>
        <begin position="164"/>
        <end position="183"/>
    </location>
</feature>
<comment type="subcellular location">
    <subcellularLocation>
        <location evidence="1">Membrane</location>
        <topology evidence="1">Multi-pass membrane protein</topology>
    </subcellularLocation>
</comment>
<dbReference type="Proteomes" id="UP001296104">
    <property type="component" value="Unassembled WGS sequence"/>
</dbReference>
<dbReference type="PANTHER" id="PTHR48022:SF69">
    <property type="entry name" value="SUGAR TRANSPORTER"/>
    <property type="match status" value="1"/>
</dbReference>
<feature type="compositionally biased region" description="Basic and acidic residues" evidence="8">
    <location>
        <begin position="534"/>
        <end position="546"/>
    </location>
</feature>
<dbReference type="GO" id="GO:0005351">
    <property type="term" value="F:carbohydrate:proton symporter activity"/>
    <property type="evidence" value="ECO:0007669"/>
    <property type="project" value="TreeGrafter"/>
</dbReference>
<sequence>MGLGFTAPYKDNNHGVPHYMGLSGKALSLAVSIVATNGFLLFGYDQGVMSGIITGADFNNAFPETKDDSTWQGFVTAIYEIGCLVGALIQLAYGDKFGRRRAIILGGFIMIIGVIIQISAVPIGAGATAQFIIGRTITGLGNGINTSTIPTYQAECSHSTNRGLLICIEGGTVAIGTVIAYWIDFGASYGPPDLTWRFPISFQIVFGLFLSVMMFWLPESPRWLLTRDRHEEAMTVIAGLRGQTRDSEEVKLQAQLINESIRASGHVGGNTPMSALFTGGKTQHFRRMVLGASSQFFQQVGGCNAVIYYLPILFQKSVGQPRTLALILSGVNMIVYALFATTSWFVIERVGRRKLFLIGTVGQCLSMVLAFACLIPGQLNPANTEPAKGAVVGFFLFIAFFGATWLPLPWLYPAEVNPIKTRAKANAISTSTNWLFNFLIVMITPVMISGIGWGTYLFFAAANACFFPFIYFFYIETANRSLEEVDLIFAKGYLEKMSYVQASKELPFLTDEEIDAKAREYGFASSDDEAGFEKVKFDEKEKDTGHRYSGGGEGEIA</sequence>
<evidence type="ECO:0000313" key="12">
    <source>
        <dbReference type="Proteomes" id="UP001296104"/>
    </source>
</evidence>
<dbReference type="PRINTS" id="PR00171">
    <property type="entry name" value="SUGRTRNSPORT"/>
</dbReference>
<protein>
    <submittedName>
        <fullName evidence="11">General substrate transporter</fullName>
    </submittedName>
</protein>
<feature type="transmembrane region" description="Helical" evidence="9">
    <location>
        <begin position="296"/>
        <end position="314"/>
    </location>
</feature>
<evidence type="ECO:0000256" key="6">
    <source>
        <dbReference type="ARBA" id="ARBA00023136"/>
    </source>
</evidence>
<accession>A0AAI8Z5V1</accession>
<feature type="transmembrane region" description="Helical" evidence="9">
    <location>
        <begin position="354"/>
        <end position="377"/>
    </location>
</feature>
<dbReference type="Gene3D" id="1.20.1250.20">
    <property type="entry name" value="MFS general substrate transporter like domains"/>
    <property type="match status" value="1"/>
</dbReference>
<feature type="region of interest" description="Disordered" evidence="8">
    <location>
        <begin position="534"/>
        <end position="557"/>
    </location>
</feature>
<feature type="transmembrane region" description="Helical" evidence="9">
    <location>
        <begin position="433"/>
        <end position="451"/>
    </location>
</feature>
<evidence type="ECO:0000313" key="11">
    <source>
        <dbReference type="EMBL" id="CAK4033031.1"/>
    </source>
</evidence>
<dbReference type="SUPFAM" id="SSF103473">
    <property type="entry name" value="MFS general substrate transporter"/>
    <property type="match status" value="1"/>
</dbReference>
<dbReference type="InterPro" id="IPR003663">
    <property type="entry name" value="Sugar/inositol_transpt"/>
</dbReference>
<dbReference type="PROSITE" id="PS50850">
    <property type="entry name" value="MFS"/>
    <property type="match status" value="1"/>
</dbReference>
<keyword evidence="3 7" id="KW-0813">Transport</keyword>
<evidence type="ECO:0000256" key="1">
    <source>
        <dbReference type="ARBA" id="ARBA00004141"/>
    </source>
</evidence>
<proteinExistence type="inferred from homology"/>
<dbReference type="Pfam" id="PF00083">
    <property type="entry name" value="Sugar_tr"/>
    <property type="match status" value="1"/>
</dbReference>
<dbReference type="GO" id="GO:0016020">
    <property type="term" value="C:membrane"/>
    <property type="evidence" value="ECO:0007669"/>
    <property type="project" value="UniProtKB-SubCell"/>
</dbReference>
<name>A0AAI8Z5V1_9PEZI</name>
<dbReference type="InterPro" id="IPR036259">
    <property type="entry name" value="MFS_trans_sf"/>
</dbReference>
<feature type="transmembrane region" description="Helical" evidence="9">
    <location>
        <begin position="71"/>
        <end position="91"/>
    </location>
</feature>
<evidence type="ECO:0000256" key="9">
    <source>
        <dbReference type="SAM" id="Phobius"/>
    </source>
</evidence>
<feature type="compositionally biased region" description="Gly residues" evidence="8">
    <location>
        <begin position="548"/>
        <end position="557"/>
    </location>
</feature>
<evidence type="ECO:0000256" key="8">
    <source>
        <dbReference type="SAM" id="MobiDB-lite"/>
    </source>
</evidence>
<dbReference type="EMBL" id="CAVMBE010000076">
    <property type="protein sequence ID" value="CAK4033031.1"/>
    <property type="molecule type" value="Genomic_DNA"/>
</dbReference>
<evidence type="ECO:0000256" key="2">
    <source>
        <dbReference type="ARBA" id="ARBA00010992"/>
    </source>
</evidence>
<evidence type="ECO:0000256" key="7">
    <source>
        <dbReference type="RuleBase" id="RU003346"/>
    </source>
</evidence>
<dbReference type="NCBIfam" id="TIGR00879">
    <property type="entry name" value="SP"/>
    <property type="match status" value="1"/>
</dbReference>
<dbReference type="InterPro" id="IPR050360">
    <property type="entry name" value="MFS_Sugar_Transporters"/>
</dbReference>
<dbReference type="InterPro" id="IPR005829">
    <property type="entry name" value="Sugar_transporter_CS"/>
</dbReference>
<feature type="domain" description="Major facilitator superfamily (MFS) profile" evidence="10">
    <location>
        <begin position="31"/>
        <end position="478"/>
    </location>
</feature>
<keyword evidence="4 9" id="KW-0812">Transmembrane</keyword>
<feature type="transmembrane region" description="Helical" evidence="9">
    <location>
        <begin position="103"/>
        <end position="125"/>
    </location>
</feature>
<reference evidence="11" key="1">
    <citation type="submission" date="2023-11" db="EMBL/GenBank/DDBJ databases">
        <authorList>
            <person name="Alioto T."/>
            <person name="Alioto T."/>
            <person name="Gomez Garrido J."/>
        </authorList>
    </citation>
    <scope>NUCLEOTIDE SEQUENCE</scope>
</reference>
<keyword evidence="5 9" id="KW-1133">Transmembrane helix</keyword>
<dbReference type="InterPro" id="IPR005828">
    <property type="entry name" value="MFS_sugar_transport-like"/>
</dbReference>